<dbReference type="Proteomes" id="UP001187192">
    <property type="component" value="Unassembled WGS sequence"/>
</dbReference>
<evidence type="ECO:0000313" key="9">
    <source>
        <dbReference type="Proteomes" id="UP001187192"/>
    </source>
</evidence>
<name>A0AA88DTK9_FICCA</name>
<dbReference type="GO" id="GO:0015171">
    <property type="term" value="F:amino acid transmembrane transporter activity"/>
    <property type="evidence" value="ECO:0007669"/>
    <property type="project" value="TreeGrafter"/>
</dbReference>
<accession>A0AA88DTK9</accession>
<dbReference type="PANTHER" id="PTHR43243">
    <property type="entry name" value="INNER MEMBRANE TRANSPORTER YGJI-RELATED"/>
    <property type="match status" value="1"/>
</dbReference>
<evidence type="ECO:0000256" key="4">
    <source>
        <dbReference type="ARBA" id="ARBA00022989"/>
    </source>
</evidence>
<protein>
    <recommendedName>
        <fullName evidence="7">Cationic amino acid transporter C-terminal domain-containing protein</fullName>
    </recommendedName>
</protein>
<reference evidence="8" key="1">
    <citation type="submission" date="2023-07" db="EMBL/GenBank/DDBJ databases">
        <title>draft genome sequence of fig (Ficus carica).</title>
        <authorList>
            <person name="Takahashi T."/>
            <person name="Nishimura K."/>
        </authorList>
    </citation>
    <scope>NUCLEOTIDE SEQUENCE</scope>
</reference>
<dbReference type="InterPro" id="IPR002293">
    <property type="entry name" value="AA/rel_permease1"/>
</dbReference>
<dbReference type="Pfam" id="PF13520">
    <property type="entry name" value="AA_permease_2"/>
    <property type="match status" value="1"/>
</dbReference>
<feature type="transmembrane region" description="Helical" evidence="6">
    <location>
        <begin position="338"/>
        <end position="361"/>
    </location>
</feature>
<feature type="transmembrane region" description="Helical" evidence="6">
    <location>
        <begin position="412"/>
        <end position="433"/>
    </location>
</feature>
<sequence length="586" mass="63426">MESSHSSFSSLRAYLLALAQTPARLKRRAGSVSTSFDEMSRARARSGPEMSRSLRWYDLVGFGIGGMVGAGVFVTTGRASRLEAGPAVVVSYAIAGLCALLSSFCYTEFAVDMPVAGGAFSYLRVTFGEFAAFLTGANLVMDYVMSNAAVARGFTAYLGTAIGVSTAKWRITVAGLPHGFNEIDIVAVLVVLIITLVICYSTRESSVVNMVLTALHIMFIVFVIVVGFWKGEWRNFTEPADPTNHPSGFFPNGASGVFNGAAMVYLSYIGYDAVSTMAEEVRNPVKDIPIGVSGSVIIVTVLYCLMAASMSKLLPYDMIDTEAPFSAAFRGKSDGWEWVSNVIGVGASFGIVTSLLVAMLGQARYMCVIGRSSVVPPWFARVHPKTSTPVNASAFLGIFTALIALFTDLNVLLNLVSIGTLFVFYMVANAVIYRRYVIVGTTNPWPTLSFLCSFTFTSIIFTLIWKFAPPGNPKSVMLGASALIAVAMLQIFYCMVPQARKPEFWGVPLMPWIPSISIFLNIFLLASLDGPSYVRFGFFSALAVIVYVLYSVHASFDAEGEGFLSLKNGEIHMEPAGEYRDNSMKV</sequence>
<comment type="caution">
    <text evidence="8">The sequence shown here is derived from an EMBL/GenBank/DDBJ whole genome shotgun (WGS) entry which is preliminary data.</text>
</comment>
<evidence type="ECO:0000256" key="1">
    <source>
        <dbReference type="ARBA" id="ARBA00004141"/>
    </source>
</evidence>
<feature type="transmembrane region" description="Helical" evidence="6">
    <location>
        <begin position="121"/>
        <end position="141"/>
    </location>
</feature>
<evidence type="ECO:0000256" key="5">
    <source>
        <dbReference type="ARBA" id="ARBA00023136"/>
    </source>
</evidence>
<proteinExistence type="inferred from homology"/>
<evidence type="ECO:0000259" key="7">
    <source>
        <dbReference type="Pfam" id="PF13906"/>
    </source>
</evidence>
<keyword evidence="9" id="KW-1185">Reference proteome</keyword>
<comment type="similarity">
    <text evidence="2">Belongs to the amino acid-polyamine-organocation (APC) superfamily. Cationic amino acid transporter (CAT) (TC 2.A.3.3) family.</text>
</comment>
<dbReference type="GO" id="GO:0005886">
    <property type="term" value="C:plasma membrane"/>
    <property type="evidence" value="ECO:0007669"/>
    <property type="project" value="TreeGrafter"/>
</dbReference>
<organism evidence="8 9">
    <name type="scientific">Ficus carica</name>
    <name type="common">Common fig</name>
    <dbReference type="NCBI Taxonomy" id="3494"/>
    <lineage>
        <taxon>Eukaryota</taxon>
        <taxon>Viridiplantae</taxon>
        <taxon>Streptophyta</taxon>
        <taxon>Embryophyta</taxon>
        <taxon>Tracheophyta</taxon>
        <taxon>Spermatophyta</taxon>
        <taxon>Magnoliopsida</taxon>
        <taxon>eudicotyledons</taxon>
        <taxon>Gunneridae</taxon>
        <taxon>Pentapetalae</taxon>
        <taxon>rosids</taxon>
        <taxon>fabids</taxon>
        <taxon>Rosales</taxon>
        <taxon>Moraceae</taxon>
        <taxon>Ficeae</taxon>
        <taxon>Ficus</taxon>
    </lineage>
</organism>
<evidence type="ECO:0000256" key="3">
    <source>
        <dbReference type="ARBA" id="ARBA00022692"/>
    </source>
</evidence>
<comment type="subcellular location">
    <subcellularLocation>
        <location evidence="1">Membrane</location>
        <topology evidence="1">Multi-pass membrane protein</topology>
    </subcellularLocation>
</comment>
<feature type="transmembrane region" description="Helical" evidence="6">
    <location>
        <begin position="288"/>
        <end position="308"/>
    </location>
</feature>
<feature type="domain" description="Cationic amino acid transporter C-terminal" evidence="7">
    <location>
        <begin position="505"/>
        <end position="555"/>
    </location>
</feature>
<feature type="transmembrane region" description="Helical" evidence="6">
    <location>
        <begin position="207"/>
        <end position="229"/>
    </location>
</feature>
<gene>
    <name evidence="8" type="ORF">TIFTF001_030112</name>
</gene>
<dbReference type="Pfam" id="PF13906">
    <property type="entry name" value="AA_permease_C"/>
    <property type="match status" value="1"/>
</dbReference>
<feature type="transmembrane region" description="Helical" evidence="6">
    <location>
        <begin position="477"/>
        <end position="496"/>
    </location>
</feature>
<evidence type="ECO:0000256" key="6">
    <source>
        <dbReference type="SAM" id="Phobius"/>
    </source>
</evidence>
<feature type="transmembrane region" description="Helical" evidence="6">
    <location>
        <begin position="445"/>
        <end position="465"/>
    </location>
</feature>
<feature type="transmembrane region" description="Helical" evidence="6">
    <location>
        <begin position="183"/>
        <end position="200"/>
    </location>
</feature>
<dbReference type="EMBL" id="BTGU01000105">
    <property type="protein sequence ID" value="GMN61021.1"/>
    <property type="molecule type" value="Genomic_DNA"/>
</dbReference>
<keyword evidence="5 6" id="KW-0472">Membrane</keyword>
<feature type="transmembrane region" description="Helical" evidence="6">
    <location>
        <begin position="87"/>
        <end position="109"/>
    </location>
</feature>
<keyword evidence="3 6" id="KW-0812">Transmembrane</keyword>
<feature type="transmembrane region" description="Helical" evidence="6">
    <location>
        <begin position="56"/>
        <end position="75"/>
    </location>
</feature>
<dbReference type="InterPro" id="IPR029485">
    <property type="entry name" value="CAT_C"/>
</dbReference>
<feature type="transmembrane region" description="Helical" evidence="6">
    <location>
        <begin position="249"/>
        <end position="268"/>
    </location>
</feature>
<evidence type="ECO:0000313" key="8">
    <source>
        <dbReference type="EMBL" id="GMN61021.1"/>
    </source>
</evidence>
<dbReference type="AlphaFoldDB" id="A0AA88DTK9"/>
<feature type="transmembrane region" description="Helical" evidence="6">
    <location>
        <begin position="508"/>
        <end position="526"/>
    </location>
</feature>
<dbReference type="PANTHER" id="PTHR43243:SF41">
    <property type="entry name" value="CATIONIC AMINO ACID TRANSPORTER 7, CHLOROPLASTIC"/>
    <property type="match status" value="1"/>
</dbReference>
<feature type="transmembrane region" description="Helical" evidence="6">
    <location>
        <begin position="153"/>
        <end position="171"/>
    </location>
</feature>
<feature type="transmembrane region" description="Helical" evidence="6">
    <location>
        <begin position="388"/>
        <end position="406"/>
    </location>
</feature>
<feature type="transmembrane region" description="Helical" evidence="6">
    <location>
        <begin position="532"/>
        <end position="550"/>
    </location>
</feature>
<evidence type="ECO:0000256" key="2">
    <source>
        <dbReference type="ARBA" id="ARBA00008572"/>
    </source>
</evidence>
<keyword evidence="4 6" id="KW-1133">Transmembrane helix</keyword>
<dbReference type="Gene3D" id="1.20.1740.10">
    <property type="entry name" value="Amino acid/polyamine transporter I"/>
    <property type="match status" value="1"/>
</dbReference>